<dbReference type="Proteomes" id="UP000663827">
    <property type="component" value="Unassembled WGS sequence"/>
</dbReference>
<organism evidence="3 4">
    <name type="scientific">Rhizoctonia solani</name>
    <dbReference type="NCBI Taxonomy" id="456999"/>
    <lineage>
        <taxon>Eukaryota</taxon>
        <taxon>Fungi</taxon>
        <taxon>Dikarya</taxon>
        <taxon>Basidiomycota</taxon>
        <taxon>Agaricomycotina</taxon>
        <taxon>Agaricomycetes</taxon>
        <taxon>Cantharellales</taxon>
        <taxon>Ceratobasidiaceae</taxon>
        <taxon>Rhizoctonia</taxon>
    </lineage>
</organism>
<feature type="coiled-coil region" evidence="1">
    <location>
        <begin position="142"/>
        <end position="169"/>
    </location>
</feature>
<sequence>MNGNPAHMPLNMSGLQRRSGSSPSMGLIPTITSSLQNVLVYNQTALNQAILQIEAIGDIQRELVNARSAHAQAASDLQICAERNLVQNRQLLQTQEELRAVTQNLHGAREQLGLLESRLASVDGKALAGQGAQQSKASKYFAPALESALNSANQQVVELTKKLQMATSAAIAAQHSDNPVAEIDVLPQSLSRVRALERRLVTVLGLSEQDSTMDMDQILETLKGPKASVTPDEVSGQQNMQVFAYFKALRNEFDAVLNAAQSYTSRNAMLEATITTIKDLHISATPIVAQPTAANTRIAIDKSTPLRDSPLDGEIEMDIERTEAARVARHSSSATPAAQSQPTAPPQQRPPSIQPPDTSKSAGVASSTPTQFTFSAQQTDSPQRKRQRTLTSEGTPEPLPRDDILHVYIRLVSATYKVQPVGASDDENTPSGKQLTCKLCESRHKDQPDFPVARFPYDRDTLPVVPPLVDAEPTRTRVQPWIDHIQQKHQKMYSTVMERARPKSSATPSAPSTS</sequence>
<feature type="compositionally biased region" description="Polar residues" evidence="2">
    <location>
        <begin position="357"/>
        <end position="381"/>
    </location>
</feature>
<dbReference type="EMBL" id="CAJNJQ010006275">
    <property type="protein sequence ID" value="CAE7225468.1"/>
    <property type="molecule type" value="Genomic_DNA"/>
</dbReference>
<gene>
    <name evidence="3" type="ORF">RDB_LOCUS174265</name>
</gene>
<feature type="region of interest" description="Disordered" evidence="2">
    <location>
        <begin position="324"/>
        <end position="402"/>
    </location>
</feature>
<comment type="caution">
    <text evidence="3">The sequence shown here is derived from an EMBL/GenBank/DDBJ whole genome shotgun (WGS) entry which is preliminary data.</text>
</comment>
<feature type="compositionally biased region" description="Polar residues" evidence="2">
    <location>
        <begin position="13"/>
        <end position="23"/>
    </location>
</feature>
<feature type="region of interest" description="Disordered" evidence="2">
    <location>
        <begin position="489"/>
        <end position="514"/>
    </location>
</feature>
<name>A0A8H3E9S2_9AGAM</name>
<evidence type="ECO:0000313" key="4">
    <source>
        <dbReference type="Proteomes" id="UP000663827"/>
    </source>
</evidence>
<protein>
    <submittedName>
        <fullName evidence="3">Uncharacterized protein</fullName>
    </submittedName>
</protein>
<feature type="compositionally biased region" description="Low complexity" evidence="2">
    <location>
        <begin position="504"/>
        <end position="514"/>
    </location>
</feature>
<evidence type="ECO:0000256" key="2">
    <source>
        <dbReference type="SAM" id="MobiDB-lite"/>
    </source>
</evidence>
<feature type="compositionally biased region" description="Pro residues" evidence="2">
    <location>
        <begin position="343"/>
        <end position="354"/>
    </location>
</feature>
<evidence type="ECO:0000313" key="3">
    <source>
        <dbReference type="EMBL" id="CAE7225468.1"/>
    </source>
</evidence>
<evidence type="ECO:0000256" key="1">
    <source>
        <dbReference type="SAM" id="Coils"/>
    </source>
</evidence>
<dbReference type="AlphaFoldDB" id="A0A8H3E9S2"/>
<accession>A0A8H3E9S2</accession>
<reference evidence="3" key="1">
    <citation type="submission" date="2021-01" db="EMBL/GenBank/DDBJ databases">
        <authorList>
            <person name="Kaushik A."/>
        </authorList>
    </citation>
    <scope>NUCLEOTIDE SEQUENCE</scope>
    <source>
        <strain evidence="3">AG5</strain>
    </source>
</reference>
<proteinExistence type="predicted"/>
<feature type="region of interest" description="Disordered" evidence="2">
    <location>
        <begin position="1"/>
        <end position="23"/>
    </location>
</feature>
<feature type="compositionally biased region" description="Low complexity" evidence="2">
    <location>
        <begin position="331"/>
        <end position="342"/>
    </location>
</feature>
<keyword evidence="1" id="KW-0175">Coiled coil</keyword>